<dbReference type="EMBL" id="CP036299">
    <property type="protein sequence ID" value="QDV29614.1"/>
    <property type="molecule type" value="Genomic_DNA"/>
</dbReference>
<dbReference type="Pfam" id="PF23500">
    <property type="entry name" value="DUF7133"/>
    <property type="match status" value="1"/>
</dbReference>
<dbReference type="SUPFAM" id="SSF52266">
    <property type="entry name" value="SGNH hydrolase"/>
    <property type="match status" value="1"/>
</dbReference>
<dbReference type="OrthoDB" id="228131at2"/>
<keyword evidence="2 4" id="KW-0479">Metal-binding</keyword>
<dbReference type="NCBIfam" id="TIGR02603">
    <property type="entry name" value="CxxCH_TIGR02603"/>
    <property type="match status" value="1"/>
</dbReference>
<keyword evidence="3 4" id="KW-0408">Iron</keyword>
<dbReference type="KEGG" id="peh:Spb1_15270"/>
<dbReference type="Proteomes" id="UP000315349">
    <property type="component" value="Chromosome"/>
</dbReference>
<evidence type="ECO:0000313" key="8">
    <source>
        <dbReference type="Proteomes" id="UP000315349"/>
    </source>
</evidence>
<feature type="region of interest" description="Disordered" evidence="5">
    <location>
        <begin position="361"/>
        <end position="380"/>
    </location>
</feature>
<organism evidence="7 8">
    <name type="scientific">Planctopirus ephydatiae</name>
    <dbReference type="NCBI Taxonomy" id="2528019"/>
    <lineage>
        <taxon>Bacteria</taxon>
        <taxon>Pseudomonadati</taxon>
        <taxon>Planctomycetota</taxon>
        <taxon>Planctomycetia</taxon>
        <taxon>Planctomycetales</taxon>
        <taxon>Planctomycetaceae</taxon>
        <taxon>Planctopirus</taxon>
    </lineage>
</organism>
<sequence length="1139" mass="126952">MILKSMMTWNFWQNRRAITSLALCAAAGLGGAFLTESFSLESLTGMPQALAQAPDKALAEKLLATPPRPKRPDLPVSQLPLEFIEGERIAFLGNSFAERMNLFGNFETMLHSKFPEKKLVIRNFARPAEEVSIHQRSSDYTNLDDPQRAFGADTYICFFGFNESYAGPAGVEKFKQDYEKFIKETTQRYPRDDAKSPPRFVLVTPLAFEVSGEPLLPKGDTENTNLALYAQAVRDVAAQNKLACIDVFAGSKALFDAQTGLQHTINGCHLNEEGDLAVAKLLFASAFGQSALGQLSSINQELRSAVNDKSWIHLQDYRMLNGWYVYGGRRTWDTETFPREYVKIRNMAAVRDQYIWDLASGKPASKPSDDNTGELIVPPTRFGNPRQAYSEATELRYLTPEQLIAQTKVPEGFEIKAFADETMFPELAKPVQLNFDNKGRLWVSCMPTYPQWQPGDAKPNDRLIILEDANQDGKADKCTVFYDKLHCPTGFEFWNGGVLVVDQPRLLWLKDTDGDDKADVVVHLIDGWATDDTHHTCSAFEWSNSGLLHMLEGIATSTTLETPWGPHRSQGNGGAYVFDPRSQKMRQFALPGQYNMWCYVFDEWGQGIVGDGTTANHAWDTPLSGAQFRGRTGLNMVFNQEGMRPALGCEWLVSRQFPESVQKQFTYACVINMNGMPRFTINDDGGGFAGKRMKLTDGKPDDLIASTDKHFRPADPQIGPDGALWFGDWANALIGHMQYSQRDPNRDHTRGRIYRLVAKDRPLLTPITQHGKSIEELLDQTKVYEWRTRYRARNELNSRPTQQVVDGVKAWLAKLDPKSEDYPRLQCEAMWVLASHHQHDPALIQALLASPSPNARAAAVHIVADYRDELPDAMSLLITASRDEHPRVRTEAARGLSYYDDPAASQAVLAMTEKPADYWADYTIRHALAAHEPLWRADYLTGKIPAPPRSKEIVTQILSASKSGAAALPFITTLLSAEPKPEEERNKAMTGLSDLSGDTNRGREIFVRNCTSCHKVGNGEGREYGPNLAGVAKRMKPIKIVESIIDPNAEVDPKYRATLLITADGVAVSGLLVKEDDSTIEIFDGKIVRKIAKADVEERAVQKMSSMPEGTASSIAPSELVDLLTYLKAQNQDVKPATN</sequence>
<dbReference type="Pfam" id="PF13646">
    <property type="entry name" value="HEAT_2"/>
    <property type="match status" value="1"/>
</dbReference>
<dbReference type="GO" id="GO:0016788">
    <property type="term" value="F:hydrolase activity, acting on ester bonds"/>
    <property type="evidence" value="ECO:0007669"/>
    <property type="project" value="UniProtKB-ARBA"/>
</dbReference>
<dbReference type="PANTHER" id="PTHR33546">
    <property type="entry name" value="LARGE, MULTIFUNCTIONAL SECRETED PROTEIN-RELATED"/>
    <property type="match status" value="1"/>
</dbReference>
<accession>A0A518GM27</accession>
<feature type="domain" description="Cytochrome c" evidence="6">
    <location>
        <begin position="997"/>
        <end position="1131"/>
    </location>
</feature>
<dbReference type="SUPFAM" id="SSF46626">
    <property type="entry name" value="Cytochrome c"/>
    <property type="match status" value="1"/>
</dbReference>
<dbReference type="InterPro" id="IPR013428">
    <property type="entry name" value="Membrane-bound_put_N"/>
</dbReference>
<name>A0A518GM27_9PLAN</name>
<dbReference type="PANTHER" id="PTHR33546:SF1">
    <property type="entry name" value="LARGE, MULTIFUNCTIONAL SECRETED PROTEIN"/>
    <property type="match status" value="1"/>
</dbReference>
<keyword evidence="1 4" id="KW-0349">Heme</keyword>
<dbReference type="Pfam" id="PF00034">
    <property type="entry name" value="Cytochrom_C"/>
    <property type="match status" value="1"/>
</dbReference>
<proteinExistence type="predicted"/>
<dbReference type="InterPro" id="IPR036514">
    <property type="entry name" value="SGNH_hydro_sf"/>
</dbReference>
<evidence type="ECO:0000256" key="4">
    <source>
        <dbReference type="PROSITE-ProRule" id="PRU00433"/>
    </source>
</evidence>
<dbReference type="Gene3D" id="3.40.50.1110">
    <property type="entry name" value="SGNH hydrolase"/>
    <property type="match status" value="1"/>
</dbReference>
<dbReference type="InterPro" id="IPR011989">
    <property type="entry name" value="ARM-like"/>
</dbReference>
<evidence type="ECO:0000259" key="6">
    <source>
        <dbReference type="PROSITE" id="PS51007"/>
    </source>
</evidence>
<dbReference type="InterPro" id="IPR011041">
    <property type="entry name" value="Quinoprot_gluc/sorb_DH_b-prop"/>
</dbReference>
<dbReference type="CDD" id="cd01834">
    <property type="entry name" value="SGNH_hydrolase_like_2"/>
    <property type="match status" value="1"/>
</dbReference>
<dbReference type="Gene3D" id="1.25.10.10">
    <property type="entry name" value="Leucine-rich Repeat Variant"/>
    <property type="match status" value="1"/>
</dbReference>
<dbReference type="InterPro" id="IPR013427">
    <property type="entry name" value="Haem-bd_dom_put"/>
</dbReference>
<reference evidence="7 8" key="1">
    <citation type="submission" date="2019-02" db="EMBL/GenBank/DDBJ databases">
        <title>Deep-cultivation of Planctomycetes and their phenomic and genomic characterization uncovers novel biology.</title>
        <authorList>
            <person name="Wiegand S."/>
            <person name="Jogler M."/>
            <person name="Boedeker C."/>
            <person name="Pinto D."/>
            <person name="Vollmers J."/>
            <person name="Rivas-Marin E."/>
            <person name="Kohn T."/>
            <person name="Peeters S.H."/>
            <person name="Heuer A."/>
            <person name="Rast P."/>
            <person name="Oberbeckmann S."/>
            <person name="Bunk B."/>
            <person name="Jeske O."/>
            <person name="Meyerdierks A."/>
            <person name="Storesund J.E."/>
            <person name="Kallscheuer N."/>
            <person name="Luecker S."/>
            <person name="Lage O.M."/>
            <person name="Pohl T."/>
            <person name="Merkel B.J."/>
            <person name="Hornburger P."/>
            <person name="Mueller R.-W."/>
            <person name="Bruemmer F."/>
            <person name="Labrenz M."/>
            <person name="Spormann A.M."/>
            <person name="Op den Camp H."/>
            <person name="Overmann J."/>
            <person name="Amann R."/>
            <person name="Jetten M.S.M."/>
            <person name="Mascher T."/>
            <person name="Medema M.H."/>
            <person name="Devos D.P."/>
            <person name="Kaster A.-K."/>
            <person name="Ovreas L."/>
            <person name="Rohde M."/>
            <person name="Galperin M.Y."/>
            <person name="Jogler C."/>
        </authorList>
    </citation>
    <scope>NUCLEOTIDE SEQUENCE [LARGE SCALE GENOMIC DNA]</scope>
    <source>
        <strain evidence="7 8">Spb1</strain>
    </source>
</reference>
<dbReference type="AlphaFoldDB" id="A0A518GM27"/>
<dbReference type="GO" id="GO:0046872">
    <property type="term" value="F:metal ion binding"/>
    <property type="evidence" value="ECO:0007669"/>
    <property type="project" value="UniProtKB-KW"/>
</dbReference>
<dbReference type="InterPro" id="IPR009056">
    <property type="entry name" value="Cyt_c-like_dom"/>
</dbReference>
<dbReference type="InterPro" id="IPR036909">
    <property type="entry name" value="Cyt_c-like_dom_sf"/>
</dbReference>
<dbReference type="InterPro" id="IPR055557">
    <property type="entry name" value="DUF7133"/>
</dbReference>
<protein>
    <submittedName>
        <fullName evidence="7">Cytochrome c</fullName>
    </submittedName>
</protein>
<evidence type="ECO:0000256" key="3">
    <source>
        <dbReference type="ARBA" id="ARBA00023004"/>
    </source>
</evidence>
<dbReference type="PROSITE" id="PS51007">
    <property type="entry name" value="CYTC"/>
    <property type="match status" value="1"/>
</dbReference>
<keyword evidence="8" id="KW-1185">Reference proteome</keyword>
<evidence type="ECO:0000256" key="1">
    <source>
        <dbReference type="ARBA" id="ARBA00022617"/>
    </source>
</evidence>
<gene>
    <name evidence="7" type="ORF">Spb1_15270</name>
</gene>
<dbReference type="GO" id="GO:0020037">
    <property type="term" value="F:heme binding"/>
    <property type="evidence" value="ECO:0007669"/>
    <property type="project" value="InterPro"/>
</dbReference>
<dbReference type="InterPro" id="IPR016024">
    <property type="entry name" value="ARM-type_fold"/>
</dbReference>
<dbReference type="Gene3D" id="1.10.760.10">
    <property type="entry name" value="Cytochrome c-like domain"/>
    <property type="match status" value="1"/>
</dbReference>
<evidence type="ECO:0000256" key="2">
    <source>
        <dbReference type="ARBA" id="ARBA00022723"/>
    </source>
</evidence>
<dbReference type="GO" id="GO:0009055">
    <property type="term" value="F:electron transfer activity"/>
    <property type="evidence" value="ECO:0007669"/>
    <property type="project" value="InterPro"/>
</dbReference>
<dbReference type="SUPFAM" id="SSF48371">
    <property type="entry name" value="ARM repeat"/>
    <property type="match status" value="1"/>
</dbReference>
<evidence type="ECO:0000313" key="7">
    <source>
        <dbReference type="EMBL" id="QDV29614.1"/>
    </source>
</evidence>
<dbReference type="SUPFAM" id="SSF50952">
    <property type="entry name" value="Soluble quinoprotein glucose dehydrogenase"/>
    <property type="match status" value="1"/>
</dbReference>
<evidence type="ECO:0000256" key="5">
    <source>
        <dbReference type="SAM" id="MobiDB-lite"/>
    </source>
</evidence>
<dbReference type="NCBIfam" id="TIGR02604">
    <property type="entry name" value="Piru_Ver_Nterm"/>
    <property type="match status" value="1"/>
</dbReference>